<dbReference type="Proteomes" id="UP001169069">
    <property type="component" value="Unassembled WGS sequence"/>
</dbReference>
<evidence type="ECO:0000313" key="2">
    <source>
        <dbReference type="Proteomes" id="UP001169069"/>
    </source>
</evidence>
<keyword evidence="2" id="KW-1185">Reference proteome</keyword>
<organism evidence="1 2">
    <name type="scientific">Sulfurovum zhangzhouensis</name>
    <dbReference type="NCBI Taxonomy" id="3019067"/>
    <lineage>
        <taxon>Bacteria</taxon>
        <taxon>Pseudomonadati</taxon>
        <taxon>Campylobacterota</taxon>
        <taxon>Epsilonproteobacteria</taxon>
        <taxon>Campylobacterales</taxon>
        <taxon>Sulfurovaceae</taxon>
        <taxon>Sulfurovum</taxon>
    </lineage>
</organism>
<dbReference type="RefSeq" id="WP_289412162.1">
    <property type="nucleotide sequence ID" value="NZ_JAQIBD010000001.1"/>
</dbReference>
<name>A0ABT7QVX3_9BACT</name>
<comment type="caution">
    <text evidence="1">The sequence shown here is derived from an EMBL/GenBank/DDBJ whole genome shotgun (WGS) entry which is preliminary data.</text>
</comment>
<gene>
    <name evidence="1" type="ORF">PGH07_01695</name>
</gene>
<evidence type="ECO:0000313" key="1">
    <source>
        <dbReference type="EMBL" id="MDM5270886.1"/>
    </source>
</evidence>
<sequence length="67" mass="7806">MIFIIDIRIDGKQKRTYRIEAKEETQAKERLMLRLPPSQRDTLIIDSIQIDPATLNNDEPYGSFLGE</sequence>
<dbReference type="EMBL" id="JAQIBD010000001">
    <property type="protein sequence ID" value="MDM5270886.1"/>
    <property type="molecule type" value="Genomic_DNA"/>
</dbReference>
<reference evidence="1" key="1">
    <citation type="submission" date="2023-01" db="EMBL/GenBank/DDBJ databases">
        <title>Sulfurovum sp. zt1-1 genome assembly.</title>
        <authorList>
            <person name="Wang J."/>
        </authorList>
    </citation>
    <scope>NUCLEOTIDE SEQUENCE</scope>
    <source>
        <strain evidence="1">Zt1-1</strain>
    </source>
</reference>
<proteinExistence type="predicted"/>
<accession>A0ABT7QVX3</accession>
<protein>
    <submittedName>
        <fullName evidence="1">Uncharacterized protein</fullName>
    </submittedName>
</protein>